<feature type="transmembrane region" description="Helical" evidence="9">
    <location>
        <begin position="74"/>
        <end position="95"/>
    </location>
</feature>
<feature type="transmembrane region" description="Helical" evidence="9">
    <location>
        <begin position="296"/>
        <end position="319"/>
    </location>
</feature>
<dbReference type="InterPro" id="IPR004501">
    <property type="entry name" value="PTS_EIIC_3"/>
</dbReference>
<gene>
    <name evidence="11" type="ORF">CLV38_13216</name>
</gene>
<dbReference type="InterPro" id="IPR051088">
    <property type="entry name" value="PTS_Sugar-EIIC/EIIB"/>
</dbReference>
<keyword evidence="12" id="KW-1185">Reference proteome</keyword>
<dbReference type="OrthoDB" id="1550290at2"/>
<evidence type="ECO:0000256" key="8">
    <source>
        <dbReference type="PIRNR" id="PIRNR006351"/>
    </source>
</evidence>
<keyword evidence="7 8" id="KW-0472">Membrane</keyword>
<evidence type="ECO:0000256" key="4">
    <source>
        <dbReference type="ARBA" id="ARBA00022597"/>
    </source>
</evidence>
<protein>
    <recommendedName>
        <fullName evidence="8">Permease IIC component</fullName>
    </recommendedName>
</protein>
<comment type="function">
    <text evidence="8">The phosphoenolpyruvate-dependent sugar phosphotransferase system (PTS), a major carbohydrate active -transport system, catalyzes the phosphorylation of incoming sugar substrates concomitant with their translocation across the cell membrane.</text>
</comment>
<comment type="subcellular location">
    <subcellularLocation>
        <location evidence="1">Cell membrane</location>
        <topology evidence="1">Multi-pass membrane protein</topology>
    </subcellularLocation>
</comment>
<proteinExistence type="predicted"/>
<dbReference type="InterPro" id="IPR004796">
    <property type="entry name" value="PTS_IIC_cello"/>
</dbReference>
<dbReference type="GO" id="GO:0005886">
    <property type="term" value="C:plasma membrane"/>
    <property type="evidence" value="ECO:0007669"/>
    <property type="project" value="UniProtKB-SubCell"/>
</dbReference>
<keyword evidence="3 8" id="KW-1003">Cell membrane</keyword>
<dbReference type="EMBL" id="PVTO01000032">
    <property type="protein sequence ID" value="PRY76185.1"/>
    <property type="molecule type" value="Genomic_DNA"/>
</dbReference>
<feature type="transmembrane region" description="Helical" evidence="9">
    <location>
        <begin position="268"/>
        <end position="284"/>
    </location>
</feature>
<evidence type="ECO:0000256" key="2">
    <source>
        <dbReference type="ARBA" id="ARBA00022448"/>
    </source>
</evidence>
<feature type="transmembrane region" description="Helical" evidence="9">
    <location>
        <begin position="107"/>
        <end position="126"/>
    </location>
</feature>
<dbReference type="RefSeq" id="WP_106195875.1">
    <property type="nucleotide sequence ID" value="NZ_PVTO01000032.1"/>
</dbReference>
<keyword evidence="2 8" id="KW-0813">Transport</keyword>
<name>A0A2T0VWD6_9LACT</name>
<accession>A0A2T0VWD6</accession>
<dbReference type="PIRSF" id="PIRSF006351">
    <property type="entry name" value="PTS_EIIC-Cellobiose"/>
    <property type="match status" value="1"/>
</dbReference>
<evidence type="ECO:0000256" key="6">
    <source>
        <dbReference type="ARBA" id="ARBA00022989"/>
    </source>
</evidence>
<feature type="transmembrane region" description="Helical" evidence="9">
    <location>
        <begin position="354"/>
        <end position="374"/>
    </location>
</feature>
<dbReference type="InterPro" id="IPR003352">
    <property type="entry name" value="PTS_EIIC"/>
</dbReference>
<dbReference type="GO" id="GO:0009401">
    <property type="term" value="P:phosphoenolpyruvate-dependent sugar phosphotransferase system"/>
    <property type="evidence" value="ECO:0007669"/>
    <property type="project" value="InterPro"/>
</dbReference>
<evidence type="ECO:0000256" key="7">
    <source>
        <dbReference type="ARBA" id="ARBA00023136"/>
    </source>
</evidence>
<dbReference type="NCBIfam" id="TIGR00410">
    <property type="entry name" value="lacE"/>
    <property type="match status" value="1"/>
</dbReference>
<dbReference type="PROSITE" id="PS51105">
    <property type="entry name" value="PTS_EIIC_TYPE_3"/>
    <property type="match status" value="1"/>
</dbReference>
<reference evidence="11 12" key="1">
    <citation type="submission" date="2018-03" db="EMBL/GenBank/DDBJ databases">
        <title>Genomic Encyclopedia of Archaeal and Bacterial Type Strains, Phase II (KMG-II): from individual species to whole genera.</title>
        <authorList>
            <person name="Goeker M."/>
        </authorList>
    </citation>
    <scope>NUCLEOTIDE SEQUENCE [LARGE SCALE GENOMIC DNA]</scope>
    <source>
        <strain evidence="11 12">DSM 13175</strain>
    </source>
</reference>
<evidence type="ECO:0000256" key="1">
    <source>
        <dbReference type="ARBA" id="ARBA00004651"/>
    </source>
</evidence>
<evidence type="ECO:0000256" key="9">
    <source>
        <dbReference type="SAM" id="Phobius"/>
    </source>
</evidence>
<feature type="domain" description="PTS EIIC type-3" evidence="10">
    <location>
        <begin position="9"/>
        <end position="424"/>
    </location>
</feature>
<keyword evidence="6 9" id="KW-1133">Transmembrane helix</keyword>
<evidence type="ECO:0000313" key="12">
    <source>
        <dbReference type="Proteomes" id="UP000238205"/>
    </source>
</evidence>
<feature type="transmembrane region" description="Helical" evidence="9">
    <location>
        <begin position="394"/>
        <end position="422"/>
    </location>
</feature>
<comment type="caution">
    <text evidence="11">The sequence shown here is derived from an EMBL/GenBank/DDBJ whole genome shotgun (WGS) entry which is preliminary data.</text>
</comment>
<keyword evidence="4 8" id="KW-0762">Sugar transport</keyword>
<dbReference type="AlphaFoldDB" id="A0A2T0VWD6"/>
<feature type="transmembrane region" description="Helical" evidence="9">
    <location>
        <begin position="33"/>
        <end position="54"/>
    </location>
</feature>
<feature type="transmembrane region" description="Helical" evidence="9">
    <location>
        <begin position="151"/>
        <end position="169"/>
    </location>
</feature>
<feature type="transmembrane region" description="Helical" evidence="9">
    <location>
        <begin position="190"/>
        <end position="214"/>
    </location>
</feature>
<keyword evidence="5 9" id="KW-0812">Transmembrane</keyword>
<evidence type="ECO:0000256" key="3">
    <source>
        <dbReference type="ARBA" id="ARBA00022475"/>
    </source>
</evidence>
<dbReference type="PANTHER" id="PTHR33989:SF4">
    <property type="entry name" value="PTS SYSTEM N,N'-DIACETYLCHITOBIOSE-SPECIFIC EIIC COMPONENT"/>
    <property type="match status" value="1"/>
</dbReference>
<evidence type="ECO:0000259" key="10">
    <source>
        <dbReference type="PROSITE" id="PS51105"/>
    </source>
</evidence>
<dbReference type="PANTHER" id="PTHR33989">
    <property type="match status" value="1"/>
</dbReference>
<dbReference type="Pfam" id="PF02378">
    <property type="entry name" value="PTS_EIIC"/>
    <property type="match status" value="1"/>
</dbReference>
<dbReference type="GO" id="GO:0008982">
    <property type="term" value="F:protein-N(PI)-phosphohistidine-sugar phosphotransferase activity"/>
    <property type="evidence" value="ECO:0007669"/>
    <property type="project" value="UniProtKB-UniRule"/>
</dbReference>
<evidence type="ECO:0000313" key="11">
    <source>
        <dbReference type="EMBL" id="PRY76185.1"/>
    </source>
</evidence>
<evidence type="ECO:0000256" key="5">
    <source>
        <dbReference type="ARBA" id="ARBA00022692"/>
    </source>
</evidence>
<organism evidence="11 12">
    <name type="scientific">Alkalibacterium olivapovliticus</name>
    <dbReference type="NCBI Taxonomy" id="99907"/>
    <lineage>
        <taxon>Bacteria</taxon>
        <taxon>Bacillati</taxon>
        <taxon>Bacillota</taxon>
        <taxon>Bacilli</taxon>
        <taxon>Lactobacillales</taxon>
        <taxon>Carnobacteriaceae</taxon>
        <taxon>Alkalibacterium</taxon>
    </lineage>
</organism>
<sequence length="440" mass="48046">MGSKIVEKFVEILNKFAEKVNNLKYIIAIKNTFAALLPVIITGAFATLFSSVLFNVDTGLAQIDALSFLAEFKPIADVISYFTMNFLTIYVVFLLGFEVAKLNKLKGIFPGIVALMSYLVMNPSFINFVTDDGASIQITNVLGRQYTNTEGLFLGMFAAILSIELYTWFGKQDRLKIKMPDSVPETVSTSFSALVPTILIVTVMATFGFAIEAITGMYASDIIYSLVQQPLQGLIQGLPGILLLMLVAQIFWVIGLHGMQMVRPIREPLLLAAIVANTTAFQAGEQIPNIVNMPFWDVFMTFGGSGGTLGLLIAIFLVSKRDDYRQIAKLSFVPGLFNINEPLIYGLPIMLNPILAIPFIITPLITGTIGYFAISVGFAARSVVMVPWPVPAIINAYISTAGDIGAVITQIFCIIVAVLIYLPFVKVANRTVVSEVEAMD</sequence>
<feature type="transmembrane region" description="Helical" evidence="9">
    <location>
        <begin position="234"/>
        <end position="256"/>
    </location>
</feature>
<dbReference type="Proteomes" id="UP000238205">
    <property type="component" value="Unassembled WGS sequence"/>
</dbReference>